<reference evidence="2 3" key="1">
    <citation type="submission" date="2016-09" db="EMBL/GenBank/DDBJ databases">
        <authorList>
            <person name="Capua I."/>
            <person name="De Benedictis P."/>
            <person name="Joannis T."/>
            <person name="Lombin L.H."/>
            <person name="Cattoli G."/>
        </authorList>
    </citation>
    <scope>NUCLEOTIDE SEQUENCE [LARGE SCALE GENOMIC DNA]</scope>
    <source>
        <strain evidence="2 3">LMG 25899</strain>
    </source>
</reference>
<feature type="domain" description="Peptidase M16 C-terminal" evidence="1">
    <location>
        <begin position="181"/>
        <end position="354"/>
    </location>
</feature>
<accession>A0A1E5L015</accession>
<proteinExistence type="predicted"/>
<protein>
    <submittedName>
        <fullName evidence="2">M16 family metallopeptidase</fullName>
    </submittedName>
</protein>
<organism evidence="2 3">
    <name type="scientific">Enterococcus rivorum</name>
    <dbReference type="NCBI Taxonomy" id="762845"/>
    <lineage>
        <taxon>Bacteria</taxon>
        <taxon>Bacillati</taxon>
        <taxon>Bacillota</taxon>
        <taxon>Bacilli</taxon>
        <taxon>Lactobacillales</taxon>
        <taxon>Enterococcaceae</taxon>
        <taxon>Enterococcus</taxon>
    </lineage>
</organism>
<evidence type="ECO:0000259" key="1">
    <source>
        <dbReference type="Pfam" id="PF05193"/>
    </source>
</evidence>
<dbReference type="NCBIfam" id="NF047422">
    <property type="entry name" value="YfmF_fam"/>
    <property type="match status" value="1"/>
</dbReference>
<evidence type="ECO:0000313" key="3">
    <source>
        <dbReference type="Proteomes" id="UP000095256"/>
    </source>
</evidence>
<dbReference type="RefSeq" id="WP_069697625.1">
    <property type="nucleotide sequence ID" value="NZ_JAGGMA010000037.1"/>
</dbReference>
<gene>
    <name evidence="2" type="ORF">BCR26_09750</name>
</gene>
<sequence>MSATLAKGVHLHVIPTEKYKTVRILVRFNTLLDRKTITKRTLLSSLLETNSLHYPDQVKLSEALAELYGASFGLNVNKKGNHHWLNISMNLVNDKYLEDSHVMAGAVNFINEILFHPNITAGAFDQETFVREKENLASYLESINEDKQTYASLALQNLYFNQSENQRIPSFGTLEDLEAETAESIAEYYQRMMKEDKVDIFVIGDVKEEEVVGLFKQLPFADREEGMGAIFYEQPARNVIEERLEQEPLAQSKLNLGYHTDVYYEDENYFALQVFNGIFGGFAHSKLFMNVREKENLAYYASSSIDTFRGFLTVQTGIDGKNRNQVLHLVSKELDNIRSGKITELEMQQTKAMLKNQYLLAQDNSGAVLEKEYLHILMPARYQTADEWIRQMEAVTIEQVQEVAKGIQLQAIFFLEGETIDE</sequence>
<evidence type="ECO:0000313" key="2">
    <source>
        <dbReference type="EMBL" id="OEH83456.1"/>
    </source>
</evidence>
<dbReference type="PANTHER" id="PTHR11851:SF186">
    <property type="entry name" value="INACTIVE METALLOPROTEASE YMFF-RELATED"/>
    <property type="match status" value="1"/>
</dbReference>
<dbReference type="Gene3D" id="3.30.830.10">
    <property type="entry name" value="Metalloenzyme, LuxS/M16 peptidase-like"/>
    <property type="match status" value="2"/>
</dbReference>
<dbReference type="EMBL" id="MIEK01000007">
    <property type="protein sequence ID" value="OEH83456.1"/>
    <property type="molecule type" value="Genomic_DNA"/>
</dbReference>
<dbReference type="InterPro" id="IPR050361">
    <property type="entry name" value="MPP/UQCRC_Complex"/>
</dbReference>
<dbReference type="SUPFAM" id="SSF63411">
    <property type="entry name" value="LuxS/MPP-like metallohydrolase"/>
    <property type="match status" value="2"/>
</dbReference>
<dbReference type="Proteomes" id="UP000095256">
    <property type="component" value="Unassembled WGS sequence"/>
</dbReference>
<dbReference type="STRING" id="762845.BCR26_09750"/>
<name>A0A1E5L015_9ENTE</name>
<dbReference type="InterPro" id="IPR007863">
    <property type="entry name" value="Peptidase_M16_C"/>
</dbReference>
<dbReference type="GO" id="GO:0046872">
    <property type="term" value="F:metal ion binding"/>
    <property type="evidence" value="ECO:0007669"/>
    <property type="project" value="InterPro"/>
</dbReference>
<comment type="caution">
    <text evidence="2">The sequence shown here is derived from an EMBL/GenBank/DDBJ whole genome shotgun (WGS) entry which is preliminary data.</text>
</comment>
<dbReference type="AlphaFoldDB" id="A0A1E5L015"/>
<dbReference type="PANTHER" id="PTHR11851">
    <property type="entry name" value="METALLOPROTEASE"/>
    <property type="match status" value="1"/>
</dbReference>
<dbReference type="InterPro" id="IPR011249">
    <property type="entry name" value="Metalloenz_LuxS/M16"/>
</dbReference>
<dbReference type="OrthoDB" id="9762085at2"/>
<keyword evidence="3" id="KW-1185">Reference proteome</keyword>
<dbReference type="Pfam" id="PF05193">
    <property type="entry name" value="Peptidase_M16_C"/>
    <property type="match status" value="1"/>
</dbReference>